<dbReference type="PANTHER" id="PTHR31422">
    <property type="entry name" value="BNAANNG28530D PROTEIN"/>
    <property type="match status" value="1"/>
</dbReference>
<dbReference type="GO" id="GO:0080115">
    <property type="term" value="F:myosin XI tail binding"/>
    <property type="evidence" value="ECO:0007669"/>
    <property type="project" value="UniProtKB-ARBA"/>
</dbReference>
<evidence type="ECO:0000256" key="1">
    <source>
        <dbReference type="ARBA" id="ARBA00004370"/>
    </source>
</evidence>
<dbReference type="EMBL" id="CP093343">
    <property type="protein sequence ID" value="WOG82686.1"/>
    <property type="molecule type" value="Genomic_DNA"/>
</dbReference>
<sequence length="251" mass="28247">MDHDSWLKFLHIDFGSGNLLLGRVSDVSCFLGLFFLFSLGFRRLESDHGGVLSVLKSGFDFKSIFNEKSNSKILSCISRILSFLKRPEGRKTGSGDDDSNCCDGDEELDVMDLRNLVKIERDRADAACMELEKERLAAASAAEEMMAMILRVQNEKSLVEMEAKQYRRLAEEKQLHDKDVIQSLKWIAVKYKTEKNWLEGQVRLMKQKLKLDSEDAEEDQLEGIGESPSFRGASCGDGFEDGLISSLDSGL</sequence>
<dbReference type="Proteomes" id="UP000077755">
    <property type="component" value="Chromosome 1"/>
</dbReference>
<dbReference type="OrthoDB" id="1100010at2759"/>
<dbReference type="AlphaFoldDB" id="A0A166GPC2"/>
<reference evidence="5" key="2">
    <citation type="submission" date="2022-03" db="EMBL/GenBank/DDBJ databases">
        <title>Draft title - Genomic analysis of global carrot germplasm unveils the trajectory of domestication and the origin of high carotenoid orange carrot.</title>
        <authorList>
            <person name="Iorizzo M."/>
            <person name="Ellison S."/>
            <person name="Senalik D."/>
            <person name="Macko-Podgorni A."/>
            <person name="Grzebelus D."/>
            <person name="Bostan H."/>
            <person name="Rolling W."/>
            <person name="Curaba J."/>
            <person name="Simon P."/>
        </authorList>
    </citation>
    <scope>NUCLEOTIDE SEQUENCE</scope>
    <source>
        <tissue evidence="5">Leaf</tissue>
    </source>
</reference>
<keyword evidence="2" id="KW-0812">Transmembrane</keyword>
<dbReference type="Pfam" id="PF04576">
    <property type="entry name" value="Zein-binding"/>
    <property type="match status" value="1"/>
</dbReference>
<dbReference type="InterPro" id="IPR007656">
    <property type="entry name" value="GTD-bd"/>
</dbReference>
<evidence type="ECO:0000256" key="2">
    <source>
        <dbReference type="ARBA" id="ARBA00022692"/>
    </source>
</evidence>
<dbReference type="PROSITE" id="PS51775">
    <property type="entry name" value="GTD_BINDING"/>
    <property type="match status" value="1"/>
</dbReference>
<name>A0A166GPC2_DAUCS</name>
<dbReference type="PANTHER" id="PTHR31422:SF2">
    <property type="entry name" value="PROTEIN FLOURY 1-LIKE"/>
    <property type="match status" value="1"/>
</dbReference>
<dbReference type="KEGG" id="dcr:108204504"/>
<evidence type="ECO:0000256" key="3">
    <source>
        <dbReference type="ARBA" id="ARBA00022989"/>
    </source>
</evidence>
<accession>A0A166GPC2</accession>
<keyword evidence="4" id="KW-0472">Membrane</keyword>
<gene>
    <name evidence="5" type="ORF">DCAR_0101852</name>
</gene>
<protein>
    <submittedName>
        <fullName evidence="5">Uncharacterized protein</fullName>
    </submittedName>
</protein>
<keyword evidence="6" id="KW-1185">Reference proteome</keyword>
<organism evidence="5 6">
    <name type="scientific">Daucus carota subsp. sativus</name>
    <name type="common">Carrot</name>
    <dbReference type="NCBI Taxonomy" id="79200"/>
    <lineage>
        <taxon>Eukaryota</taxon>
        <taxon>Viridiplantae</taxon>
        <taxon>Streptophyta</taxon>
        <taxon>Embryophyta</taxon>
        <taxon>Tracheophyta</taxon>
        <taxon>Spermatophyta</taxon>
        <taxon>Magnoliopsida</taxon>
        <taxon>eudicotyledons</taxon>
        <taxon>Gunneridae</taxon>
        <taxon>Pentapetalae</taxon>
        <taxon>asterids</taxon>
        <taxon>campanulids</taxon>
        <taxon>Apiales</taxon>
        <taxon>Apiaceae</taxon>
        <taxon>Apioideae</taxon>
        <taxon>Scandiceae</taxon>
        <taxon>Daucinae</taxon>
        <taxon>Daucus</taxon>
        <taxon>Daucus sect. Daucus</taxon>
    </lineage>
</organism>
<proteinExistence type="predicted"/>
<evidence type="ECO:0000256" key="4">
    <source>
        <dbReference type="ARBA" id="ARBA00023136"/>
    </source>
</evidence>
<keyword evidence="3" id="KW-1133">Transmembrane helix</keyword>
<dbReference type="OMA" id="NCCDGDE"/>
<dbReference type="GO" id="GO:0016020">
    <property type="term" value="C:membrane"/>
    <property type="evidence" value="ECO:0007669"/>
    <property type="project" value="UniProtKB-SubCell"/>
</dbReference>
<comment type="subcellular location">
    <subcellularLocation>
        <location evidence="1">Membrane</location>
    </subcellularLocation>
</comment>
<evidence type="ECO:0000313" key="5">
    <source>
        <dbReference type="EMBL" id="WOG82686.1"/>
    </source>
</evidence>
<evidence type="ECO:0000313" key="6">
    <source>
        <dbReference type="Proteomes" id="UP000077755"/>
    </source>
</evidence>
<dbReference type="Gramene" id="KZN09190">
    <property type="protein sequence ID" value="KZN09190"/>
    <property type="gene ID" value="DCAR_001846"/>
</dbReference>
<reference evidence="5" key="1">
    <citation type="journal article" date="2016" name="Nat. Genet.">
        <title>A high-quality carrot genome assembly provides new insights into carotenoid accumulation and asterid genome evolution.</title>
        <authorList>
            <person name="Iorizzo M."/>
            <person name="Ellison S."/>
            <person name="Senalik D."/>
            <person name="Zeng P."/>
            <person name="Satapoomin P."/>
            <person name="Huang J."/>
            <person name="Bowman M."/>
            <person name="Iovene M."/>
            <person name="Sanseverino W."/>
            <person name="Cavagnaro P."/>
            <person name="Yildiz M."/>
            <person name="Macko-Podgorni A."/>
            <person name="Moranska E."/>
            <person name="Grzebelus E."/>
            <person name="Grzebelus D."/>
            <person name="Ashrafi H."/>
            <person name="Zheng Z."/>
            <person name="Cheng S."/>
            <person name="Spooner D."/>
            <person name="Van Deynze A."/>
            <person name="Simon P."/>
        </authorList>
    </citation>
    <scope>NUCLEOTIDE SEQUENCE</scope>
    <source>
        <tissue evidence="5">Leaf</tissue>
    </source>
</reference>